<gene>
    <name evidence="2" type="primary">Necator_chrIII.g9320</name>
    <name evidence="2" type="ORF">RB195_008555</name>
</gene>
<feature type="domain" description="Carboxylesterase type B" evidence="1">
    <location>
        <begin position="11"/>
        <end position="156"/>
    </location>
</feature>
<dbReference type="EMBL" id="JAVFWL010000003">
    <property type="protein sequence ID" value="KAK6740152.1"/>
    <property type="molecule type" value="Genomic_DNA"/>
</dbReference>
<protein>
    <recommendedName>
        <fullName evidence="1">Carboxylesterase type B domain-containing protein</fullName>
    </recommendedName>
</protein>
<dbReference type="PROSITE" id="PS00941">
    <property type="entry name" value="CARBOXYLESTERASE_B_2"/>
    <property type="match status" value="1"/>
</dbReference>
<dbReference type="Gene3D" id="3.40.50.1820">
    <property type="entry name" value="alpha/beta hydrolase"/>
    <property type="match status" value="1"/>
</dbReference>
<dbReference type="Proteomes" id="UP001303046">
    <property type="component" value="Unassembled WGS sequence"/>
</dbReference>
<dbReference type="InterPro" id="IPR029058">
    <property type="entry name" value="AB_hydrolase_fold"/>
</dbReference>
<sequence>MSTIVIAQNYTTVRTSYGIVQGRTVDYGNDKNQLYYGQSNIFLGIPYAQPPTGDLRFRAPREANPYNQIYDATYYRPKCPQANAGDYVNEDCLYLNVFTQKVGNQSSEAAAVMVFIDGSNGFGQGGWDSTTQKGMVRNLVSRGVVVVTLQYRLGALERVTDIPHYSQASNNAHKILRLDLPFPEG</sequence>
<dbReference type="InterPro" id="IPR019819">
    <property type="entry name" value="Carboxylesterase_B_CS"/>
</dbReference>
<keyword evidence="3" id="KW-1185">Reference proteome</keyword>
<dbReference type="SUPFAM" id="SSF53474">
    <property type="entry name" value="alpha/beta-Hydrolases"/>
    <property type="match status" value="1"/>
</dbReference>
<evidence type="ECO:0000313" key="3">
    <source>
        <dbReference type="Proteomes" id="UP001303046"/>
    </source>
</evidence>
<organism evidence="2 3">
    <name type="scientific">Necator americanus</name>
    <name type="common">Human hookworm</name>
    <dbReference type="NCBI Taxonomy" id="51031"/>
    <lineage>
        <taxon>Eukaryota</taxon>
        <taxon>Metazoa</taxon>
        <taxon>Ecdysozoa</taxon>
        <taxon>Nematoda</taxon>
        <taxon>Chromadorea</taxon>
        <taxon>Rhabditida</taxon>
        <taxon>Rhabditina</taxon>
        <taxon>Rhabditomorpha</taxon>
        <taxon>Strongyloidea</taxon>
        <taxon>Ancylostomatidae</taxon>
        <taxon>Bunostominae</taxon>
        <taxon>Necator</taxon>
    </lineage>
</organism>
<dbReference type="PANTHER" id="PTHR11559">
    <property type="entry name" value="CARBOXYLESTERASE"/>
    <property type="match status" value="1"/>
</dbReference>
<name>A0ABR1CP66_NECAM</name>
<comment type="caution">
    <text evidence="2">The sequence shown here is derived from an EMBL/GenBank/DDBJ whole genome shotgun (WGS) entry which is preliminary data.</text>
</comment>
<dbReference type="InterPro" id="IPR050309">
    <property type="entry name" value="Type-B_Carboxylest/Lipase"/>
</dbReference>
<accession>A0ABR1CP66</accession>
<proteinExistence type="predicted"/>
<dbReference type="InterPro" id="IPR002018">
    <property type="entry name" value="CarbesteraseB"/>
</dbReference>
<evidence type="ECO:0000259" key="1">
    <source>
        <dbReference type="Pfam" id="PF00135"/>
    </source>
</evidence>
<reference evidence="2 3" key="1">
    <citation type="submission" date="2023-08" db="EMBL/GenBank/DDBJ databases">
        <title>A Necator americanus chromosomal reference genome.</title>
        <authorList>
            <person name="Ilik V."/>
            <person name="Petrzelkova K.J."/>
            <person name="Pardy F."/>
            <person name="Fuh T."/>
            <person name="Niatou-Singa F.S."/>
            <person name="Gouil Q."/>
            <person name="Baker L."/>
            <person name="Ritchie M.E."/>
            <person name="Jex A.R."/>
            <person name="Gazzola D."/>
            <person name="Li H."/>
            <person name="Toshio Fujiwara R."/>
            <person name="Zhan B."/>
            <person name="Aroian R.V."/>
            <person name="Pafco B."/>
            <person name="Schwarz E.M."/>
        </authorList>
    </citation>
    <scope>NUCLEOTIDE SEQUENCE [LARGE SCALE GENOMIC DNA]</scope>
    <source>
        <strain evidence="2 3">Aroian</strain>
        <tissue evidence="2">Whole animal</tissue>
    </source>
</reference>
<dbReference type="Pfam" id="PF00135">
    <property type="entry name" value="COesterase"/>
    <property type="match status" value="1"/>
</dbReference>
<evidence type="ECO:0000313" key="2">
    <source>
        <dbReference type="EMBL" id="KAK6740152.1"/>
    </source>
</evidence>